<gene>
    <name evidence="2" type="ORF">EO081_08525</name>
</gene>
<accession>A0A4Q2ISI9</accession>
<organism evidence="2 3">
    <name type="scientific">Sphingomonas desiccabilis</name>
    <dbReference type="NCBI Taxonomy" id="429134"/>
    <lineage>
        <taxon>Bacteria</taxon>
        <taxon>Pseudomonadati</taxon>
        <taxon>Pseudomonadota</taxon>
        <taxon>Alphaproteobacteria</taxon>
        <taxon>Sphingomonadales</taxon>
        <taxon>Sphingomonadaceae</taxon>
        <taxon>Sphingomonas</taxon>
    </lineage>
</organism>
<evidence type="ECO:0000256" key="1">
    <source>
        <dbReference type="SAM" id="MobiDB-lite"/>
    </source>
</evidence>
<proteinExistence type="predicted"/>
<comment type="caution">
    <text evidence="2">The sequence shown here is derived from an EMBL/GenBank/DDBJ whole genome shotgun (WGS) entry which is preliminary data.</text>
</comment>
<dbReference type="EMBL" id="SDPT01000002">
    <property type="protein sequence ID" value="RXZ31298.1"/>
    <property type="molecule type" value="Genomic_DNA"/>
</dbReference>
<protein>
    <submittedName>
        <fullName evidence="2">Uncharacterized protein</fullName>
    </submittedName>
</protein>
<feature type="compositionally biased region" description="Low complexity" evidence="1">
    <location>
        <begin position="38"/>
        <end position="53"/>
    </location>
</feature>
<feature type="region of interest" description="Disordered" evidence="1">
    <location>
        <begin position="25"/>
        <end position="81"/>
    </location>
</feature>
<reference evidence="2 3" key="1">
    <citation type="submission" date="2019-01" db="EMBL/GenBank/DDBJ databases">
        <title>Sphingomonas mucosissima sp. nov. and Sphingomonas desiccabilis sp. nov., from biological soil crusts in the Colorado Plateau, USA.</title>
        <authorList>
            <person name="Zhu D."/>
        </authorList>
    </citation>
    <scope>NUCLEOTIDE SEQUENCE [LARGE SCALE GENOMIC DNA]</scope>
    <source>
        <strain evidence="2 3">CP1D</strain>
    </source>
</reference>
<evidence type="ECO:0000313" key="3">
    <source>
        <dbReference type="Proteomes" id="UP000292347"/>
    </source>
</evidence>
<dbReference type="RefSeq" id="WP_129341552.1">
    <property type="nucleotide sequence ID" value="NZ_JACIDD010000002.1"/>
</dbReference>
<evidence type="ECO:0000313" key="2">
    <source>
        <dbReference type="EMBL" id="RXZ31298.1"/>
    </source>
</evidence>
<sequence>MTRRPLLLAALGLALAGCGARRDLRPAEGEALPPPPYGATATPTPGDLLTPTTQQRPTRSDELLRESTERQDDPFDIPPRN</sequence>
<dbReference type="AlphaFoldDB" id="A0A4Q2ISI9"/>
<dbReference type="PROSITE" id="PS51257">
    <property type="entry name" value="PROKAR_LIPOPROTEIN"/>
    <property type="match status" value="1"/>
</dbReference>
<feature type="compositionally biased region" description="Basic and acidic residues" evidence="1">
    <location>
        <begin position="58"/>
        <end position="73"/>
    </location>
</feature>
<dbReference type="Proteomes" id="UP000292347">
    <property type="component" value="Unassembled WGS sequence"/>
</dbReference>
<keyword evidence="3" id="KW-1185">Reference proteome</keyword>
<name>A0A4Q2ISI9_9SPHN</name>